<comment type="subcellular location">
    <subcellularLocation>
        <location evidence="1">Membrane</location>
        <topology evidence="1">Multi-pass membrane protein</topology>
    </subcellularLocation>
</comment>
<feature type="transmembrane region" description="Helical" evidence="6">
    <location>
        <begin position="108"/>
        <end position="126"/>
    </location>
</feature>
<feature type="transmembrane region" description="Helical" evidence="6">
    <location>
        <begin position="49"/>
        <end position="67"/>
    </location>
</feature>
<reference evidence="8" key="2">
    <citation type="submission" date="2020-09" db="EMBL/GenBank/DDBJ databases">
        <authorList>
            <person name="Sun Q."/>
            <person name="Kim S."/>
        </authorList>
    </citation>
    <scope>NUCLEOTIDE SEQUENCE</scope>
    <source>
        <strain evidence="8">KCTC 42650</strain>
    </source>
</reference>
<evidence type="ECO:0000256" key="4">
    <source>
        <dbReference type="ARBA" id="ARBA00022989"/>
    </source>
</evidence>
<keyword evidence="9" id="KW-1185">Reference proteome</keyword>
<evidence type="ECO:0000313" key="9">
    <source>
        <dbReference type="Proteomes" id="UP000626220"/>
    </source>
</evidence>
<evidence type="ECO:0000256" key="6">
    <source>
        <dbReference type="SAM" id="Phobius"/>
    </source>
</evidence>
<gene>
    <name evidence="8" type="ORF">GCM10017056_24690</name>
</gene>
<keyword evidence="5 6" id="KW-0472">Membrane</keyword>
<feature type="transmembrane region" description="Helical" evidence="6">
    <location>
        <begin position="270"/>
        <end position="287"/>
    </location>
</feature>
<dbReference type="InterPro" id="IPR037185">
    <property type="entry name" value="EmrE-like"/>
</dbReference>
<feature type="domain" description="EamA" evidence="7">
    <location>
        <begin position="16"/>
        <end position="147"/>
    </location>
</feature>
<evidence type="ECO:0000256" key="5">
    <source>
        <dbReference type="ARBA" id="ARBA00023136"/>
    </source>
</evidence>
<dbReference type="Proteomes" id="UP000626220">
    <property type="component" value="Unassembled WGS sequence"/>
</dbReference>
<dbReference type="Pfam" id="PF00892">
    <property type="entry name" value="EamA"/>
    <property type="match status" value="2"/>
</dbReference>
<keyword evidence="4 6" id="KW-1133">Transmembrane helix</keyword>
<dbReference type="AlphaFoldDB" id="A0A8J3GXE9"/>
<feature type="transmembrane region" description="Helical" evidence="6">
    <location>
        <begin position="187"/>
        <end position="209"/>
    </location>
</feature>
<evidence type="ECO:0000259" key="7">
    <source>
        <dbReference type="Pfam" id="PF00892"/>
    </source>
</evidence>
<reference evidence="8" key="1">
    <citation type="journal article" date="2014" name="Int. J. Syst. Evol. Microbiol.">
        <title>Complete genome sequence of Corynebacterium casei LMG S-19264T (=DSM 44701T), isolated from a smear-ripened cheese.</title>
        <authorList>
            <consortium name="US DOE Joint Genome Institute (JGI-PGF)"/>
            <person name="Walter F."/>
            <person name="Albersmeier A."/>
            <person name="Kalinowski J."/>
            <person name="Ruckert C."/>
        </authorList>
    </citation>
    <scope>NUCLEOTIDE SEQUENCE</scope>
    <source>
        <strain evidence="8">KCTC 42650</strain>
    </source>
</reference>
<dbReference type="PANTHER" id="PTHR22911:SF6">
    <property type="entry name" value="SOLUTE CARRIER FAMILY 35 MEMBER G1"/>
    <property type="match status" value="1"/>
</dbReference>
<proteinExistence type="inferred from homology"/>
<evidence type="ECO:0000256" key="1">
    <source>
        <dbReference type="ARBA" id="ARBA00004141"/>
    </source>
</evidence>
<feature type="domain" description="EamA" evidence="7">
    <location>
        <begin position="157"/>
        <end position="286"/>
    </location>
</feature>
<name>A0A8J3GXE9_9RHOB</name>
<feature type="transmembrane region" description="Helical" evidence="6">
    <location>
        <begin position="215"/>
        <end position="239"/>
    </location>
</feature>
<dbReference type="SUPFAM" id="SSF103481">
    <property type="entry name" value="Multidrug resistance efflux transporter EmrE"/>
    <property type="match status" value="2"/>
</dbReference>
<comment type="caution">
    <text evidence="8">The sequence shown here is derived from an EMBL/GenBank/DDBJ whole genome shotgun (WGS) entry which is preliminary data.</text>
</comment>
<feature type="transmembrane region" description="Helical" evidence="6">
    <location>
        <begin position="15"/>
        <end position="37"/>
    </location>
</feature>
<dbReference type="GO" id="GO:0016020">
    <property type="term" value="C:membrane"/>
    <property type="evidence" value="ECO:0007669"/>
    <property type="project" value="UniProtKB-SubCell"/>
</dbReference>
<dbReference type="InterPro" id="IPR000620">
    <property type="entry name" value="EamA_dom"/>
</dbReference>
<evidence type="ECO:0000313" key="8">
    <source>
        <dbReference type="EMBL" id="GHF51914.1"/>
    </source>
</evidence>
<feature type="transmembrane region" description="Helical" evidence="6">
    <location>
        <begin position="133"/>
        <end position="151"/>
    </location>
</feature>
<dbReference type="EMBL" id="BNCJ01000005">
    <property type="protein sequence ID" value="GHF51914.1"/>
    <property type="molecule type" value="Genomic_DNA"/>
</dbReference>
<accession>A0A8J3GXE9</accession>
<dbReference type="PANTHER" id="PTHR22911">
    <property type="entry name" value="ACYL-MALONYL CONDENSING ENZYME-RELATED"/>
    <property type="match status" value="1"/>
</dbReference>
<feature type="transmembrane region" description="Helical" evidence="6">
    <location>
        <begin position="157"/>
        <end position="175"/>
    </location>
</feature>
<evidence type="ECO:0000256" key="2">
    <source>
        <dbReference type="ARBA" id="ARBA00009853"/>
    </source>
</evidence>
<evidence type="ECO:0000256" key="3">
    <source>
        <dbReference type="ARBA" id="ARBA00022692"/>
    </source>
</evidence>
<feature type="transmembrane region" description="Helical" evidence="6">
    <location>
        <begin position="246"/>
        <end position="264"/>
    </location>
</feature>
<protein>
    <submittedName>
        <fullName evidence="8">Peptide ABC transporter permease</fullName>
    </submittedName>
</protein>
<sequence>MFNTHMSETVPSRPLVGILWMLFAGICFVGVNALVKILGSRIPAPESAFLRYLIGLVFLLPLVRQMASVRIDRLLWTQFIGRGMFHSLGVMLWFYAMTQISLADVTAINYLTPVYITIGAAIFLGERLAIRRILAIFVALIGAAIILRPGFREIGVGHWAMMLAALIFAGSYILAKIVVDKAKPALVMGMLSLWVSVGLAPFAIAVWVPPTMNEILLLAGVAVCATIGHYAMTLAFAAAPMALTQPVTFLQLVWATLLGALFFHEAIDPFVIGGGLLILASVTFISWREAMLNRRAVTPPAPAPEV</sequence>
<organism evidence="8 9">
    <name type="scientific">Seohaeicola zhoushanensis</name>
    <dbReference type="NCBI Taxonomy" id="1569283"/>
    <lineage>
        <taxon>Bacteria</taxon>
        <taxon>Pseudomonadati</taxon>
        <taxon>Pseudomonadota</taxon>
        <taxon>Alphaproteobacteria</taxon>
        <taxon>Rhodobacterales</taxon>
        <taxon>Roseobacteraceae</taxon>
        <taxon>Seohaeicola</taxon>
    </lineage>
</organism>
<keyword evidence="3 6" id="KW-0812">Transmembrane</keyword>
<comment type="similarity">
    <text evidence="2">Belongs to the drug/metabolite transporter (DMT) superfamily. 10 TMS drug/metabolite exporter (DME) (TC 2.A.7.3) family.</text>
</comment>
<dbReference type="Gene3D" id="1.10.3730.20">
    <property type="match status" value="1"/>
</dbReference>
<feature type="transmembrane region" description="Helical" evidence="6">
    <location>
        <begin position="79"/>
        <end position="96"/>
    </location>
</feature>